<evidence type="ECO:0000256" key="1">
    <source>
        <dbReference type="SAM" id="MobiDB-lite"/>
    </source>
</evidence>
<keyword evidence="2" id="KW-1133">Transmembrane helix</keyword>
<evidence type="ECO:0000256" key="2">
    <source>
        <dbReference type="SAM" id="Phobius"/>
    </source>
</evidence>
<proteinExistence type="predicted"/>
<dbReference type="Proteomes" id="UP000801492">
    <property type="component" value="Unassembled WGS sequence"/>
</dbReference>
<organism evidence="3 4">
    <name type="scientific">Ignelater luminosus</name>
    <name type="common">Cucubano</name>
    <name type="synonym">Pyrophorus luminosus</name>
    <dbReference type="NCBI Taxonomy" id="2038154"/>
    <lineage>
        <taxon>Eukaryota</taxon>
        <taxon>Metazoa</taxon>
        <taxon>Ecdysozoa</taxon>
        <taxon>Arthropoda</taxon>
        <taxon>Hexapoda</taxon>
        <taxon>Insecta</taxon>
        <taxon>Pterygota</taxon>
        <taxon>Neoptera</taxon>
        <taxon>Endopterygota</taxon>
        <taxon>Coleoptera</taxon>
        <taxon>Polyphaga</taxon>
        <taxon>Elateriformia</taxon>
        <taxon>Elateroidea</taxon>
        <taxon>Elateridae</taxon>
        <taxon>Agrypninae</taxon>
        <taxon>Pyrophorini</taxon>
        <taxon>Ignelater</taxon>
    </lineage>
</organism>
<comment type="caution">
    <text evidence="3">The sequence shown here is derived from an EMBL/GenBank/DDBJ whole genome shotgun (WGS) entry which is preliminary data.</text>
</comment>
<sequence length="347" mass="38407">MVAVGPPPFTKSIGITAAVLGIVQGATWIILTFLAALIYLKAWEPDVLNTEPKTYGQAVSAAMGMYLISDVKIDDVYISAKEFFGWLILYFIISIIWVVISSVQITGILQEQKGKTIKMIFFAWAIWTTIICICDIILASLLAADYDYTVQEINKIGDSVIFSAANFFPLAIGIVMTIAARGFILWIVNITLAVIIVKLGLNADKLPEVNLNTNRYNDNMETFGRVNTPNKGFNNPSYNWSDERPTFNRNDSYPNPYSREGPANFSKLPPISSTNERLAKIGRQGAKSPPQNIAPPKVPAKSYIYPTQPRVPSPDYSPPNSPTHTQLKPALKNRQQNAYGGYPGSRH</sequence>
<feature type="region of interest" description="Disordered" evidence="1">
    <location>
        <begin position="227"/>
        <end position="271"/>
    </location>
</feature>
<feature type="compositionally biased region" description="Pro residues" evidence="1">
    <location>
        <begin position="309"/>
        <end position="321"/>
    </location>
</feature>
<keyword evidence="2" id="KW-0472">Membrane</keyword>
<keyword evidence="4" id="KW-1185">Reference proteome</keyword>
<feature type="region of interest" description="Disordered" evidence="1">
    <location>
        <begin position="283"/>
        <end position="347"/>
    </location>
</feature>
<keyword evidence="2" id="KW-0812">Transmembrane</keyword>
<protein>
    <submittedName>
        <fullName evidence="3">Uncharacterized protein</fullName>
    </submittedName>
</protein>
<dbReference type="EMBL" id="VTPC01008022">
    <property type="protein sequence ID" value="KAF2893388.1"/>
    <property type="molecule type" value="Genomic_DNA"/>
</dbReference>
<accession>A0A8K0CYX6</accession>
<evidence type="ECO:0000313" key="3">
    <source>
        <dbReference type="EMBL" id="KAF2893388.1"/>
    </source>
</evidence>
<reference evidence="3" key="1">
    <citation type="submission" date="2019-08" db="EMBL/GenBank/DDBJ databases">
        <title>The genome of the North American firefly Photinus pyralis.</title>
        <authorList>
            <consortium name="Photinus pyralis genome working group"/>
            <person name="Fallon T.R."/>
            <person name="Sander Lower S.E."/>
            <person name="Weng J.-K."/>
        </authorList>
    </citation>
    <scope>NUCLEOTIDE SEQUENCE</scope>
    <source>
        <strain evidence="3">TRF0915ILg1</strain>
        <tissue evidence="3">Whole body</tissue>
    </source>
</reference>
<feature type="transmembrane region" description="Helical" evidence="2">
    <location>
        <begin position="83"/>
        <end position="109"/>
    </location>
</feature>
<evidence type="ECO:0000313" key="4">
    <source>
        <dbReference type="Proteomes" id="UP000801492"/>
    </source>
</evidence>
<dbReference type="AlphaFoldDB" id="A0A8K0CYX6"/>
<feature type="compositionally biased region" description="Polar residues" evidence="1">
    <location>
        <begin position="227"/>
        <end position="240"/>
    </location>
</feature>
<gene>
    <name evidence="3" type="ORF">ILUMI_12782</name>
</gene>
<name>A0A8K0CYX6_IGNLU</name>
<dbReference type="OrthoDB" id="10264154at2759"/>
<feature type="transmembrane region" description="Helical" evidence="2">
    <location>
        <begin position="156"/>
        <end position="176"/>
    </location>
</feature>
<feature type="transmembrane region" description="Helical" evidence="2">
    <location>
        <begin position="121"/>
        <end position="144"/>
    </location>
</feature>
<feature type="transmembrane region" description="Helical" evidence="2">
    <location>
        <begin position="183"/>
        <end position="201"/>
    </location>
</feature>
<feature type="transmembrane region" description="Helical" evidence="2">
    <location>
        <begin position="12"/>
        <end position="40"/>
    </location>
</feature>